<feature type="domain" description="3-hydroxyacyl-CoA dehydrogenase NAD binding" evidence="15">
    <location>
        <begin position="318"/>
        <end position="496"/>
    </location>
</feature>
<dbReference type="Pfam" id="PF00378">
    <property type="entry name" value="ECH_1"/>
    <property type="match status" value="1"/>
</dbReference>
<evidence type="ECO:0000256" key="10">
    <source>
        <dbReference type="ARBA" id="ARBA00023239"/>
    </source>
</evidence>
<dbReference type="InterPro" id="IPR001753">
    <property type="entry name" value="Enoyl-CoA_hydra/iso"/>
</dbReference>
<comment type="similarity">
    <text evidence="3">In the N-terminal section; belongs to the enoyl-CoA hydratase/isomerase family.</text>
</comment>
<comment type="similarity">
    <text evidence="2">In the central section; belongs to the 3-hydroxyacyl-CoA dehydrogenase family.</text>
</comment>
<dbReference type="OrthoDB" id="9771883at2"/>
<dbReference type="Gene3D" id="3.40.50.720">
    <property type="entry name" value="NAD(P)-binding Rossmann-like Domain"/>
    <property type="match status" value="1"/>
</dbReference>
<dbReference type="InterPro" id="IPR029045">
    <property type="entry name" value="ClpP/crotonase-like_dom_sf"/>
</dbReference>
<keyword evidence="10" id="KW-0456">Lyase</keyword>
<evidence type="ECO:0000256" key="12">
    <source>
        <dbReference type="ARBA" id="ARBA00049556"/>
    </source>
</evidence>
<proteinExistence type="inferred from homology"/>
<dbReference type="GO" id="GO:0016509">
    <property type="term" value="F:long-chain (3S)-3-hydroxyacyl-CoA dehydrogenase (NAD+) activity"/>
    <property type="evidence" value="ECO:0007669"/>
    <property type="project" value="TreeGrafter"/>
</dbReference>
<evidence type="ECO:0000256" key="5">
    <source>
        <dbReference type="ARBA" id="ARBA00022832"/>
    </source>
</evidence>
<keyword evidence="7" id="KW-0560">Oxidoreductase</keyword>
<evidence type="ECO:0000313" key="16">
    <source>
        <dbReference type="EMBL" id="AYG93898.1"/>
    </source>
</evidence>
<evidence type="ECO:0000256" key="6">
    <source>
        <dbReference type="ARBA" id="ARBA00022963"/>
    </source>
</evidence>
<evidence type="ECO:0000259" key="15">
    <source>
        <dbReference type="Pfam" id="PF02737"/>
    </source>
</evidence>
<dbReference type="InterPro" id="IPR036291">
    <property type="entry name" value="NAD(P)-bd_dom_sf"/>
</dbReference>
<gene>
    <name evidence="16" type="ORF">D8I30_00895</name>
</gene>
<dbReference type="GO" id="GO:0004300">
    <property type="term" value="F:enoyl-CoA hydratase activity"/>
    <property type="evidence" value="ECO:0007669"/>
    <property type="project" value="UniProtKB-EC"/>
</dbReference>
<dbReference type="GO" id="GO:0006635">
    <property type="term" value="P:fatty acid beta-oxidation"/>
    <property type="evidence" value="ECO:0007669"/>
    <property type="project" value="UniProtKB-UniPathway"/>
</dbReference>
<dbReference type="InterPro" id="IPR008927">
    <property type="entry name" value="6-PGluconate_DH-like_C_sf"/>
</dbReference>
<dbReference type="EMBL" id="CP032707">
    <property type="protein sequence ID" value="AYG93898.1"/>
    <property type="molecule type" value="Genomic_DNA"/>
</dbReference>
<dbReference type="Gene3D" id="1.10.1040.50">
    <property type="match status" value="1"/>
</dbReference>
<dbReference type="FunFam" id="3.40.50.720:FF:000009">
    <property type="entry name" value="Fatty oxidation complex, alpha subunit"/>
    <property type="match status" value="1"/>
</dbReference>
<dbReference type="SUPFAM" id="SSF48179">
    <property type="entry name" value="6-phosphogluconate dehydrogenase C-terminal domain-like"/>
    <property type="match status" value="2"/>
</dbReference>
<keyword evidence="11" id="KW-0511">Multifunctional enzyme</keyword>
<dbReference type="Gene3D" id="3.90.226.10">
    <property type="entry name" value="2-enoyl-CoA Hydratase, Chain A, domain 1"/>
    <property type="match status" value="1"/>
</dbReference>
<dbReference type="Pfam" id="PF02737">
    <property type="entry name" value="3HCDH_N"/>
    <property type="match status" value="1"/>
</dbReference>
<evidence type="ECO:0000256" key="3">
    <source>
        <dbReference type="ARBA" id="ARBA00008750"/>
    </source>
</evidence>
<dbReference type="PROSITE" id="PS00166">
    <property type="entry name" value="ENOYL_COA_HYDRATASE"/>
    <property type="match status" value="1"/>
</dbReference>
<dbReference type="InterPro" id="IPR018376">
    <property type="entry name" value="Enoyl-CoA_hyd/isom_CS"/>
</dbReference>
<dbReference type="PANTHER" id="PTHR43612">
    <property type="entry name" value="TRIFUNCTIONAL ENZYME SUBUNIT ALPHA"/>
    <property type="match status" value="1"/>
</dbReference>
<dbReference type="Pfam" id="PF00725">
    <property type="entry name" value="3HCDH"/>
    <property type="match status" value="1"/>
</dbReference>
<sequence length="723" mass="76281">MNNFTVSVDADGIATFLFDVPGRTMNTFTDSAVADIDAIVAKIRDDDSIKGAILASGKANGFCAGADLGELGETAGGQASGAAREAALPATSRMTWALRALETVGKPVVAAIEGVALGGGFEFALAAHYRVASTKARVGLPEVTIGLLPGAGGTQRVPRLAGVQAALDLMLTGAPVDAEKAKAIGIIDEVVEPGQALAAAKAWILAGGEGVQPWDRKGYVMKDGPYSEAGSPVFMMVPPRIMSKTYGNYPAQKNIARCVYEGFNLPMDAALRVEARLFLDTQQSPQARAMIRSLFLSKQALAKGGARPAGVPTYAVKKAAVLGAGMMGAGIAYAQARVGIDTVLIDVAQAGADKGKAYSEGLVAKAVAKGAMSQQAADDLVGRITATTDYDAIKGADLVVEAVFEDRALKADVTKRAEAQIGPDAVFASNTSTLPITGLSEAAERPANFIGIHFFSPVDRMELVEIIVGKATSQETLAKALDYCKQLKKVPIVVNDSRGFFTSRVFDTYIREGLEMLIEGIAPAIIDNVGRMTGMPRGPLELLDDVAIDLVDRVAGQRRIDLNLPAPVAGDTDKFLIDMIGQERWGRKNGKGVYDYPQGEPKRLWAGLAEMHPVKISQSSPELIEHLKQRLLYRQAVEAARCMDENVVTAARDADVGAILGWGFAPWTGGPISLIDSTGVAEFTAACEALAAQYGERFAPPALLKTMAEKGERFYPAPKPLAA</sequence>
<evidence type="ECO:0000256" key="4">
    <source>
        <dbReference type="ARBA" id="ARBA00012076"/>
    </source>
</evidence>
<dbReference type="EC" id="4.2.1.17" evidence="4"/>
<dbReference type="RefSeq" id="WP_121481058.1">
    <property type="nucleotide sequence ID" value="NZ_CP032707.1"/>
</dbReference>
<dbReference type="InterPro" id="IPR006108">
    <property type="entry name" value="3HC_DH_C"/>
</dbReference>
<evidence type="ECO:0000256" key="2">
    <source>
        <dbReference type="ARBA" id="ARBA00007005"/>
    </source>
</evidence>
<evidence type="ECO:0000256" key="13">
    <source>
        <dbReference type="RuleBase" id="RU003707"/>
    </source>
</evidence>
<keyword evidence="8" id="KW-0520">NAD</keyword>
<comment type="pathway">
    <text evidence="1">Lipid metabolism; fatty acid beta-oxidation.</text>
</comment>
<reference evidence="16 17" key="1">
    <citation type="submission" date="2018-10" db="EMBL/GenBank/DDBJ databases">
        <title>Complete genome sequence of Brevundimonas naejangsanensis BRV3.</title>
        <authorList>
            <person name="Berrios L."/>
            <person name="Ely B."/>
        </authorList>
    </citation>
    <scope>NUCLEOTIDE SEQUENCE [LARGE SCALE GENOMIC DNA]</scope>
    <source>
        <strain evidence="16 17">BRV3</strain>
    </source>
</reference>
<feature type="domain" description="3-hydroxyacyl-CoA dehydrogenase C-terminal" evidence="14">
    <location>
        <begin position="499"/>
        <end position="596"/>
    </location>
</feature>
<evidence type="ECO:0000256" key="7">
    <source>
        <dbReference type="ARBA" id="ARBA00023002"/>
    </source>
</evidence>
<dbReference type="AlphaFoldDB" id="A0A494RC69"/>
<dbReference type="Proteomes" id="UP000276984">
    <property type="component" value="Chromosome"/>
</dbReference>
<dbReference type="InterPro" id="IPR050136">
    <property type="entry name" value="FA_oxidation_alpha_subunit"/>
</dbReference>
<keyword evidence="6" id="KW-0442">Lipid degradation</keyword>
<comment type="catalytic activity">
    <reaction evidence="12">
        <text>a (3S)-3-hydroxyacyl-CoA + NAD(+) = a 3-oxoacyl-CoA + NADH + H(+)</text>
        <dbReference type="Rhea" id="RHEA:22432"/>
        <dbReference type="ChEBI" id="CHEBI:15378"/>
        <dbReference type="ChEBI" id="CHEBI:57318"/>
        <dbReference type="ChEBI" id="CHEBI:57540"/>
        <dbReference type="ChEBI" id="CHEBI:57945"/>
        <dbReference type="ChEBI" id="CHEBI:90726"/>
        <dbReference type="EC" id="1.1.1.35"/>
    </reaction>
</comment>
<comment type="similarity">
    <text evidence="13">Belongs to the enoyl-CoA hydratase/isomerase family.</text>
</comment>
<dbReference type="GO" id="GO:0070403">
    <property type="term" value="F:NAD+ binding"/>
    <property type="evidence" value="ECO:0007669"/>
    <property type="project" value="InterPro"/>
</dbReference>
<evidence type="ECO:0000256" key="8">
    <source>
        <dbReference type="ARBA" id="ARBA00023027"/>
    </source>
</evidence>
<keyword evidence="9" id="KW-0443">Lipid metabolism</keyword>
<organism evidence="16 17">
    <name type="scientific">Brevundimonas naejangsanensis</name>
    <dbReference type="NCBI Taxonomy" id="588932"/>
    <lineage>
        <taxon>Bacteria</taxon>
        <taxon>Pseudomonadati</taxon>
        <taxon>Pseudomonadota</taxon>
        <taxon>Alphaproteobacteria</taxon>
        <taxon>Caulobacterales</taxon>
        <taxon>Caulobacteraceae</taxon>
        <taxon>Brevundimonas</taxon>
    </lineage>
</organism>
<accession>A0A494RC69</accession>
<dbReference type="PANTHER" id="PTHR43612:SF3">
    <property type="entry name" value="TRIFUNCTIONAL ENZYME SUBUNIT ALPHA, MITOCHONDRIAL"/>
    <property type="match status" value="1"/>
</dbReference>
<dbReference type="CDD" id="cd06558">
    <property type="entry name" value="crotonase-like"/>
    <property type="match status" value="1"/>
</dbReference>
<dbReference type="UniPathway" id="UPA00659"/>
<keyword evidence="5" id="KW-0276">Fatty acid metabolism</keyword>
<protein>
    <recommendedName>
        <fullName evidence="4">enoyl-CoA hydratase</fullName>
        <ecNumber evidence="4">4.2.1.17</ecNumber>
    </recommendedName>
</protein>
<dbReference type="InterPro" id="IPR006176">
    <property type="entry name" value="3-OHacyl-CoA_DH_NAD-bd"/>
</dbReference>
<keyword evidence="17" id="KW-1185">Reference proteome</keyword>
<evidence type="ECO:0000259" key="14">
    <source>
        <dbReference type="Pfam" id="PF00725"/>
    </source>
</evidence>
<dbReference type="SUPFAM" id="SSF52096">
    <property type="entry name" value="ClpP/crotonase"/>
    <property type="match status" value="1"/>
</dbReference>
<name>A0A494RC69_9CAUL</name>
<dbReference type="SUPFAM" id="SSF51735">
    <property type="entry name" value="NAD(P)-binding Rossmann-fold domains"/>
    <property type="match status" value="1"/>
</dbReference>
<evidence type="ECO:0000256" key="11">
    <source>
        <dbReference type="ARBA" id="ARBA00023268"/>
    </source>
</evidence>
<evidence type="ECO:0000313" key="17">
    <source>
        <dbReference type="Proteomes" id="UP000276984"/>
    </source>
</evidence>
<evidence type="ECO:0000256" key="9">
    <source>
        <dbReference type="ARBA" id="ARBA00023098"/>
    </source>
</evidence>
<evidence type="ECO:0000256" key="1">
    <source>
        <dbReference type="ARBA" id="ARBA00005005"/>
    </source>
</evidence>